<feature type="domain" description="Bacterial repeat" evidence="1">
    <location>
        <begin position="28"/>
        <end position="94"/>
    </location>
</feature>
<comment type="caution">
    <text evidence="2">The sequence shown here is derived from an EMBL/GenBank/DDBJ whole genome shotgun (WGS) entry which is preliminary data.</text>
</comment>
<sequence>MPPDMGPPFPRFLVIYWPWYEEKPPGTYRLTVFRVGTGTVTPGSGDYEAGTTVTLTAVPDTGAVFDHWSGDATGTSPTIGILMDRDKEVTANFVGGPPSEREEIIIEWD</sequence>
<name>X1T1F6_9ZZZZ</name>
<gene>
    <name evidence="2" type="ORF">S12H4_39282</name>
</gene>
<protein>
    <recommendedName>
        <fullName evidence="1">Bacterial repeat domain-containing protein</fullName>
    </recommendedName>
</protein>
<proteinExistence type="predicted"/>
<dbReference type="InterPro" id="IPR044060">
    <property type="entry name" value="Bacterial_rp_domain"/>
</dbReference>
<dbReference type="Pfam" id="PF18998">
    <property type="entry name" value="Flg_new_2"/>
    <property type="match status" value="1"/>
</dbReference>
<accession>X1T1F6</accession>
<evidence type="ECO:0000259" key="1">
    <source>
        <dbReference type="Pfam" id="PF18998"/>
    </source>
</evidence>
<organism evidence="2">
    <name type="scientific">marine sediment metagenome</name>
    <dbReference type="NCBI Taxonomy" id="412755"/>
    <lineage>
        <taxon>unclassified sequences</taxon>
        <taxon>metagenomes</taxon>
        <taxon>ecological metagenomes</taxon>
    </lineage>
</organism>
<dbReference type="EMBL" id="BARW01023722">
    <property type="protein sequence ID" value="GAI98993.1"/>
    <property type="molecule type" value="Genomic_DNA"/>
</dbReference>
<reference evidence="2" key="1">
    <citation type="journal article" date="2014" name="Front. Microbiol.">
        <title>High frequency of phylogenetically diverse reductive dehalogenase-homologous genes in deep subseafloor sedimentary metagenomes.</title>
        <authorList>
            <person name="Kawai M."/>
            <person name="Futagami T."/>
            <person name="Toyoda A."/>
            <person name="Takaki Y."/>
            <person name="Nishi S."/>
            <person name="Hori S."/>
            <person name="Arai W."/>
            <person name="Tsubouchi T."/>
            <person name="Morono Y."/>
            <person name="Uchiyama I."/>
            <person name="Ito T."/>
            <person name="Fujiyama A."/>
            <person name="Inagaki F."/>
            <person name="Takami H."/>
        </authorList>
    </citation>
    <scope>NUCLEOTIDE SEQUENCE</scope>
    <source>
        <strain evidence="2">Expedition CK06-06</strain>
    </source>
</reference>
<evidence type="ECO:0000313" key="2">
    <source>
        <dbReference type="EMBL" id="GAI98993.1"/>
    </source>
</evidence>
<dbReference type="AlphaFoldDB" id="X1T1F6"/>